<sequence>MITSKFHIHFSFWSGVAAAAGTVASTLFGNKANANLNRKNRVWQDQQRIASQEYQTSERLDQNQFAEDMYNKYESPQAQVDQLKAAGLNPRLAADGSGSVAASSGSSGGAPSPVPNNVPYMNVPDLGTGFGNIAKALEGLANAKKSGVETQNLENLLDENLRSAKLQNIAQDFLNSFNQKYMSPKAEAEIRSLLVGIDNGILSGYETSQRIKKIGQQFHLDQKIIDSFDERLQVELSEIRSRTELNKATKLFTEAQTDLTREEIKEVAPRIQSLVASAAQSYASARNLDVNSDQSEEFRDVIMRSMIQDLKGKTAEQINKELDNRAKELENWNLSVYGRKEIGTDMFSNASSTIADQSVGRRFEAKHTRVDDNYFQNLFDDYDSKRKSRKK</sequence>
<evidence type="ECO:0000313" key="2">
    <source>
        <dbReference type="EMBL" id="UPW41321.1"/>
    </source>
</evidence>
<proteinExistence type="predicted"/>
<dbReference type="EMBL" id="OM869576">
    <property type="protein sequence ID" value="UPW41321.1"/>
    <property type="molecule type" value="Genomic_DNA"/>
</dbReference>
<evidence type="ECO:0000256" key="1">
    <source>
        <dbReference type="SAM" id="MobiDB-lite"/>
    </source>
</evidence>
<reference evidence="2" key="1">
    <citation type="submission" date="2022-02" db="EMBL/GenBank/DDBJ databases">
        <title>Towards deciphering the DNA virus diversity associated with rodent species in the families Cricetidae and Heteromyidae.</title>
        <authorList>
            <person name="Lund M."/>
            <person name="Larsen B.B."/>
            <person name="Gryseels S."/>
            <person name="Kraberger S."/>
            <person name="Rowsey D.M."/>
            <person name="Steger L."/>
            <person name="Yule K.M."/>
            <person name="Upham N.S."/>
            <person name="Worobey M."/>
            <person name="Van Doorslaer K."/>
            <person name="Varsani A."/>
        </authorList>
    </citation>
    <scope>NUCLEOTIDE SEQUENCE</scope>
    <source>
        <strain evidence="2">UA08Rod_4124</strain>
    </source>
</reference>
<feature type="region of interest" description="Disordered" evidence="1">
    <location>
        <begin position="96"/>
        <end position="116"/>
    </location>
</feature>
<name>A0A976R5D6_9VIRU</name>
<accession>A0A976R5D6</accession>
<protein>
    <submittedName>
        <fullName evidence="2">DNA pilot protein</fullName>
    </submittedName>
</protein>
<organism evidence="2">
    <name type="scientific">Sigmofec virus UA08Rod_4124</name>
    <dbReference type="NCBI Taxonomy" id="2929395"/>
    <lineage>
        <taxon>Viruses</taxon>
        <taxon>Monodnaviria</taxon>
        <taxon>Sangervirae</taxon>
        <taxon>Phixviricota</taxon>
        <taxon>Malgrandaviricetes</taxon>
        <taxon>Petitvirales</taxon>
        <taxon>Microviridae</taxon>
    </lineage>
</organism>